<dbReference type="EMBL" id="LODT01000035">
    <property type="protein sequence ID" value="KYQ91183.1"/>
    <property type="molecule type" value="Genomic_DNA"/>
</dbReference>
<gene>
    <name evidence="7" type="ORF">DLAC_08097</name>
</gene>
<feature type="transmembrane region" description="Helical" evidence="6">
    <location>
        <begin position="68"/>
        <end position="89"/>
    </location>
</feature>
<feature type="transmembrane region" description="Helical" evidence="6">
    <location>
        <begin position="35"/>
        <end position="56"/>
    </location>
</feature>
<name>A0A151ZB52_TIELA</name>
<dbReference type="OrthoDB" id="5409308at2759"/>
<dbReference type="InParanoid" id="A0A151ZB52"/>
<organism evidence="7 8">
    <name type="scientific">Tieghemostelium lacteum</name>
    <name type="common">Slime mold</name>
    <name type="synonym">Dictyostelium lacteum</name>
    <dbReference type="NCBI Taxonomy" id="361077"/>
    <lineage>
        <taxon>Eukaryota</taxon>
        <taxon>Amoebozoa</taxon>
        <taxon>Evosea</taxon>
        <taxon>Eumycetozoa</taxon>
        <taxon>Dictyostelia</taxon>
        <taxon>Dictyosteliales</taxon>
        <taxon>Raperosteliaceae</taxon>
        <taxon>Tieghemostelium</taxon>
    </lineage>
</organism>
<dbReference type="GO" id="GO:0005744">
    <property type="term" value="C:TIM23 mitochondrial import inner membrane translocase complex"/>
    <property type="evidence" value="ECO:0007669"/>
    <property type="project" value="TreeGrafter"/>
</dbReference>
<evidence type="ECO:0000256" key="1">
    <source>
        <dbReference type="ARBA" id="ARBA00004370"/>
    </source>
</evidence>
<dbReference type="PANTHER" id="PTHR28525">
    <property type="entry name" value="REACTIVE OXYGEN SPECIES MODULATOR 1"/>
    <property type="match status" value="1"/>
</dbReference>
<comment type="subcellular location">
    <subcellularLocation>
        <location evidence="1">Membrane</location>
    </subcellularLocation>
</comment>
<accession>A0A151ZB52</accession>
<dbReference type="GO" id="GO:0030150">
    <property type="term" value="P:protein import into mitochondrial matrix"/>
    <property type="evidence" value="ECO:0007669"/>
    <property type="project" value="TreeGrafter"/>
</dbReference>
<dbReference type="AlphaFoldDB" id="A0A151ZB52"/>
<evidence type="ECO:0000256" key="4">
    <source>
        <dbReference type="ARBA" id="ARBA00022989"/>
    </source>
</evidence>
<dbReference type="FunCoup" id="A0A151ZB52">
    <property type="interactions" value="60"/>
</dbReference>
<evidence type="ECO:0000256" key="3">
    <source>
        <dbReference type="ARBA" id="ARBA00022692"/>
    </source>
</evidence>
<dbReference type="GO" id="GO:0045039">
    <property type="term" value="P:protein insertion into mitochondrial inner membrane"/>
    <property type="evidence" value="ECO:0007669"/>
    <property type="project" value="TreeGrafter"/>
</dbReference>
<evidence type="ECO:0000313" key="8">
    <source>
        <dbReference type="Proteomes" id="UP000076078"/>
    </source>
</evidence>
<dbReference type="Pfam" id="PF10247">
    <property type="entry name" value="Romo1"/>
    <property type="match status" value="1"/>
</dbReference>
<comment type="similarity">
    <text evidence="2">Belongs to the MGR2 family.</text>
</comment>
<evidence type="ECO:0000256" key="6">
    <source>
        <dbReference type="SAM" id="Phobius"/>
    </source>
</evidence>
<keyword evidence="4 6" id="KW-1133">Transmembrane helix</keyword>
<evidence type="ECO:0000256" key="5">
    <source>
        <dbReference type="ARBA" id="ARBA00023136"/>
    </source>
</evidence>
<dbReference type="SMART" id="SM01378">
    <property type="entry name" value="Romo1"/>
    <property type="match status" value="1"/>
</dbReference>
<dbReference type="Proteomes" id="UP000076078">
    <property type="component" value="Unassembled WGS sequence"/>
</dbReference>
<keyword evidence="8" id="KW-1185">Reference proteome</keyword>
<sequence>MPMPKREVHQQTPVEDKKKTVENVNQCWESIKMGFTMGAAVGSVFGFLVGSISLFGRRIKGRMLFFNLGKITLQLAGTFGVFMGIGGALRCEELPSIQDLNSNNSHIVKTFIFNSNNSTQVNLAHFNKRLIKEKL</sequence>
<reference evidence="7 8" key="1">
    <citation type="submission" date="2015-12" db="EMBL/GenBank/DDBJ databases">
        <title>Dictyostelia acquired genes for synthesis and detection of signals that induce cell-type specialization by lateral gene transfer from prokaryotes.</title>
        <authorList>
            <person name="Gloeckner G."/>
            <person name="Schaap P."/>
        </authorList>
    </citation>
    <scope>NUCLEOTIDE SEQUENCE [LARGE SCALE GENOMIC DNA]</scope>
    <source>
        <strain evidence="7 8">TK</strain>
    </source>
</reference>
<dbReference type="STRING" id="361077.A0A151ZB52"/>
<evidence type="ECO:0000256" key="2">
    <source>
        <dbReference type="ARBA" id="ARBA00007839"/>
    </source>
</evidence>
<proteinExistence type="inferred from homology"/>
<keyword evidence="3 6" id="KW-0812">Transmembrane</keyword>
<dbReference type="OMA" id="MYSKIAG"/>
<keyword evidence="5 6" id="KW-0472">Membrane</keyword>
<dbReference type="InterPro" id="IPR018450">
    <property type="entry name" value="Romo1/Mgr2"/>
</dbReference>
<dbReference type="PANTHER" id="PTHR28525:SF1">
    <property type="entry name" value="REACTIVE OXYGEN SPECIES MODULATOR 1"/>
    <property type="match status" value="1"/>
</dbReference>
<comment type="caution">
    <text evidence="7">The sequence shown here is derived from an EMBL/GenBank/DDBJ whole genome shotgun (WGS) entry which is preliminary data.</text>
</comment>
<evidence type="ECO:0000313" key="7">
    <source>
        <dbReference type="EMBL" id="KYQ91183.1"/>
    </source>
</evidence>
<protein>
    <submittedName>
        <fullName evidence="7">Reactive oxygen species modulator</fullName>
    </submittedName>
</protein>